<dbReference type="SUPFAM" id="SSF88697">
    <property type="entry name" value="PUA domain-like"/>
    <property type="match status" value="1"/>
</dbReference>
<organism evidence="2">
    <name type="scientific">marine sediment metagenome</name>
    <dbReference type="NCBI Taxonomy" id="412755"/>
    <lineage>
        <taxon>unclassified sequences</taxon>
        <taxon>metagenomes</taxon>
        <taxon>ecological metagenomes</taxon>
    </lineage>
</organism>
<dbReference type="Gene3D" id="2.30.130.30">
    <property type="entry name" value="Hypothetical protein"/>
    <property type="match status" value="1"/>
</dbReference>
<proteinExistence type="predicted"/>
<evidence type="ECO:0000313" key="2">
    <source>
        <dbReference type="EMBL" id="GAF74966.1"/>
    </source>
</evidence>
<sequence length="130" mass="14942">MKALSIKQPWAHLVIHGLEGKYKTIETRVWQTRYRGDLLIVSSRSPVSRPWLPGPDAGDMEFGKAIGIVELADCREMIRRDETAAMCSVYPDAWSWVFENPRAIEPFEVTGRLRLYEVDYEIDQQLTANS</sequence>
<comment type="caution">
    <text evidence="2">The sequence shown here is derived from an EMBL/GenBank/DDBJ whole genome shotgun (WGS) entry which is preliminary data.</text>
</comment>
<dbReference type="EMBL" id="BARS01002930">
    <property type="protein sequence ID" value="GAF74966.1"/>
    <property type="molecule type" value="Genomic_DNA"/>
</dbReference>
<accession>X0SIQ9</accession>
<feature type="domain" description="ASCH" evidence="1">
    <location>
        <begin position="4"/>
        <end position="84"/>
    </location>
</feature>
<protein>
    <recommendedName>
        <fullName evidence="1">ASCH domain-containing protein</fullName>
    </recommendedName>
</protein>
<gene>
    <name evidence="2" type="ORF">S01H1_05628</name>
</gene>
<name>X0SIQ9_9ZZZZ</name>
<reference evidence="2" key="1">
    <citation type="journal article" date="2014" name="Front. Microbiol.">
        <title>High frequency of phylogenetically diverse reductive dehalogenase-homologous genes in deep subseafloor sedimentary metagenomes.</title>
        <authorList>
            <person name="Kawai M."/>
            <person name="Futagami T."/>
            <person name="Toyoda A."/>
            <person name="Takaki Y."/>
            <person name="Nishi S."/>
            <person name="Hori S."/>
            <person name="Arai W."/>
            <person name="Tsubouchi T."/>
            <person name="Morono Y."/>
            <person name="Uchiyama I."/>
            <person name="Ito T."/>
            <person name="Fujiyama A."/>
            <person name="Inagaki F."/>
            <person name="Takami H."/>
        </authorList>
    </citation>
    <scope>NUCLEOTIDE SEQUENCE</scope>
    <source>
        <strain evidence="2">Expedition CK06-06</strain>
    </source>
</reference>
<dbReference type="Pfam" id="PF04266">
    <property type="entry name" value="ASCH"/>
    <property type="match status" value="1"/>
</dbReference>
<dbReference type="InterPro" id="IPR007374">
    <property type="entry name" value="ASCH_domain"/>
</dbReference>
<evidence type="ECO:0000259" key="1">
    <source>
        <dbReference type="Pfam" id="PF04266"/>
    </source>
</evidence>
<dbReference type="InterPro" id="IPR015947">
    <property type="entry name" value="PUA-like_sf"/>
</dbReference>
<dbReference type="AlphaFoldDB" id="X0SIQ9"/>